<keyword evidence="4" id="KW-1185">Reference proteome</keyword>
<evidence type="ECO:0000259" key="1">
    <source>
        <dbReference type="Pfam" id="PF15793"/>
    </source>
</evidence>
<dbReference type="GO" id="GO:0035861">
    <property type="term" value="C:site of double-strand break"/>
    <property type="evidence" value="ECO:0007669"/>
    <property type="project" value="TreeGrafter"/>
</dbReference>
<dbReference type="PANTHER" id="PTHR14495">
    <property type="entry name" value="SHIELDIN COMPLEX SUBUNIT 2"/>
    <property type="match status" value="1"/>
</dbReference>
<proteinExistence type="predicted"/>
<feature type="domain" description="Shieldin complex subunit 2 C-terminal" evidence="1">
    <location>
        <begin position="82"/>
        <end position="254"/>
    </location>
</feature>
<reference evidence="3" key="1">
    <citation type="submission" date="2025-08" db="UniProtKB">
        <authorList>
            <consortium name="Ensembl"/>
        </authorList>
    </citation>
    <scope>IDENTIFICATION</scope>
</reference>
<dbReference type="GeneTree" id="ENSGT00390000003133"/>
<feature type="domain" description="Shieldin complex subunit 2 second OB fold" evidence="2">
    <location>
        <begin position="1"/>
        <end position="52"/>
    </location>
</feature>
<protein>
    <submittedName>
        <fullName evidence="3">Uncharacterized protein</fullName>
    </submittedName>
</protein>
<dbReference type="Pfam" id="PF15793">
    <property type="entry name" value="SHLD2_C"/>
    <property type="match status" value="1"/>
</dbReference>
<dbReference type="InterPro" id="IPR029715">
    <property type="entry name" value="FAM35A"/>
</dbReference>
<dbReference type="AlphaFoldDB" id="A0A3B3TIT7"/>
<dbReference type="Proteomes" id="UP000261500">
    <property type="component" value="Unplaced"/>
</dbReference>
<evidence type="ECO:0000259" key="2">
    <source>
        <dbReference type="Pfam" id="PF22779"/>
    </source>
</evidence>
<name>A0A3B3TIT7_9TELE</name>
<dbReference type="InterPro" id="IPR053944">
    <property type="entry name" value="SHLD2_OB2"/>
</dbReference>
<dbReference type="Pfam" id="PF22779">
    <property type="entry name" value="OB_SHLD2_2nd"/>
    <property type="match status" value="1"/>
</dbReference>
<dbReference type="GO" id="GO:0005634">
    <property type="term" value="C:nucleus"/>
    <property type="evidence" value="ECO:0007669"/>
    <property type="project" value="TreeGrafter"/>
</dbReference>
<reference evidence="3" key="2">
    <citation type="submission" date="2025-09" db="UniProtKB">
        <authorList>
            <consortium name="Ensembl"/>
        </authorList>
    </citation>
    <scope>IDENTIFICATION</scope>
</reference>
<evidence type="ECO:0000313" key="4">
    <source>
        <dbReference type="Proteomes" id="UP000261500"/>
    </source>
</evidence>
<sequence length="258" mass="28392">MKAVLAVQQPGGQQGALLLWGTAMDWLPRFSKHKDAVWDFRVLLVREGLTSDLTELHSTPWSSVRALDPTDRRALDFLRAWPQPVLDGSTPRAGLLAALSGDITYTGCGRCAAELDTDRNGIYTPCYACLPLTALRRFYRPGVLTVSGRGSPHLTVRVPPVPLQKILQAPPDRLQRSAGETLRSQVRFWPGSDPALSPPPAPGSQVRHVQVAAEKLQALLALPRKWVVITVRSHFLCDQNSVPLSQDFTLLDLQVPTQ</sequence>
<dbReference type="GO" id="GO:0010569">
    <property type="term" value="P:regulation of double-strand break repair via homologous recombination"/>
    <property type="evidence" value="ECO:0007669"/>
    <property type="project" value="TreeGrafter"/>
</dbReference>
<dbReference type="PANTHER" id="PTHR14495:SF2">
    <property type="entry name" value="SHIELDIN COMPLEX SUBUNIT 2"/>
    <property type="match status" value="1"/>
</dbReference>
<dbReference type="STRING" id="48699.ENSPLAP00000000567"/>
<evidence type="ECO:0000313" key="3">
    <source>
        <dbReference type="Ensembl" id="ENSPLAP00000000567.1"/>
    </source>
</evidence>
<accession>A0A3B3TIT7</accession>
<dbReference type="InterPro" id="IPR031589">
    <property type="entry name" value="SHLD2_C"/>
</dbReference>
<dbReference type="Ensembl" id="ENSPLAT00000016214.1">
    <property type="protein sequence ID" value="ENSPLAP00000000567.1"/>
    <property type="gene ID" value="ENSPLAG00000001409.1"/>
</dbReference>
<organism evidence="3 4">
    <name type="scientific">Poecilia latipinna</name>
    <name type="common">sailfin molly</name>
    <dbReference type="NCBI Taxonomy" id="48699"/>
    <lineage>
        <taxon>Eukaryota</taxon>
        <taxon>Metazoa</taxon>
        <taxon>Chordata</taxon>
        <taxon>Craniata</taxon>
        <taxon>Vertebrata</taxon>
        <taxon>Euteleostomi</taxon>
        <taxon>Actinopterygii</taxon>
        <taxon>Neopterygii</taxon>
        <taxon>Teleostei</taxon>
        <taxon>Neoteleostei</taxon>
        <taxon>Acanthomorphata</taxon>
        <taxon>Ovalentaria</taxon>
        <taxon>Atherinomorphae</taxon>
        <taxon>Cyprinodontiformes</taxon>
        <taxon>Poeciliidae</taxon>
        <taxon>Poeciliinae</taxon>
        <taxon>Poecilia</taxon>
    </lineage>
</organism>